<evidence type="ECO:0000256" key="3">
    <source>
        <dbReference type="SAM" id="Phobius"/>
    </source>
</evidence>
<evidence type="ECO:0000256" key="1">
    <source>
        <dbReference type="ARBA" id="ARBA00006068"/>
    </source>
</evidence>
<proteinExistence type="inferred from homology"/>
<dbReference type="EMBL" id="CACRTV010000041">
    <property type="protein sequence ID" value="VYU18352.1"/>
    <property type="molecule type" value="Genomic_DNA"/>
</dbReference>
<gene>
    <name evidence="5" type="primary">msrR</name>
    <name evidence="5" type="ORF">CPLFYP93_01592</name>
</gene>
<reference evidence="5" key="1">
    <citation type="submission" date="2019-11" db="EMBL/GenBank/DDBJ databases">
        <authorList>
            <person name="Feng L."/>
        </authorList>
    </citation>
    <scope>NUCLEOTIDE SEQUENCE</scope>
    <source>
        <strain evidence="5">CParaputrificumLFYP93</strain>
    </source>
</reference>
<keyword evidence="3" id="KW-0472">Membrane</keyword>
<keyword evidence="3" id="KW-0812">Transmembrane</keyword>
<accession>A0A6N3CR65</accession>
<dbReference type="InterPro" id="IPR050922">
    <property type="entry name" value="LytR/CpsA/Psr_CW_biosynth"/>
</dbReference>
<evidence type="ECO:0000256" key="2">
    <source>
        <dbReference type="SAM" id="MobiDB-lite"/>
    </source>
</evidence>
<keyword evidence="3" id="KW-1133">Transmembrane helix</keyword>
<dbReference type="PANTHER" id="PTHR33392">
    <property type="entry name" value="POLYISOPRENYL-TEICHOIC ACID--PEPTIDOGLYCAN TEICHOIC ACID TRANSFERASE TAGU"/>
    <property type="match status" value="1"/>
</dbReference>
<dbReference type="Pfam" id="PF03816">
    <property type="entry name" value="LytR_cpsA_psr"/>
    <property type="match status" value="1"/>
</dbReference>
<dbReference type="Gene3D" id="3.40.630.190">
    <property type="entry name" value="LCP protein"/>
    <property type="match status" value="1"/>
</dbReference>
<feature type="transmembrane region" description="Helical" evidence="3">
    <location>
        <begin position="16"/>
        <end position="38"/>
    </location>
</feature>
<evidence type="ECO:0000313" key="5">
    <source>
        <dbReference type="EMBL" id="VYU18352.1"/>
    </source>
</evidence>
<evidence type="ECO:0000259" key="4">
    <source>
        <dbReference type="Pfam" id="PF03816"/>
    </source>
</evidence>
<dbReference type="PANTHER" id="PTHR33392:SF6">
    <property type="entry name" value="POLYISOPRENYL-TEICHOIC ACID--PEPTIDOGLYCAN TEICHOIC ACID TRANSFERASE TAGU"/>
    <property type="match status" value="1"/>
</dbReference>
<protein>
    <submittedName>
        <fullName evidence="5">Regulatory protein MsrR</fullName>
    </submittedName>
</protein>
<comment type="similarity">
    <text evidence="1">Belongs to the LytR/CpsA/Psr (LCP) family.</text>
</comment>
<sequence>MKPEKDKKKMSKKTKILIIISIILALLVGSVVFGYFYVRSKIYSNSDISDITTEDSFEEVPGITNILLIGTDARDLNERARSDSIIIATIDNNTKKLKLSSIMRDTFVDIPGYGEQKINAALALGGPELLMKTIKENFDFTLDKYVMVNFWGFEDIIDGIGGIEVDVKDYEIPEINKFIGEVRDVKSPPLTTPGLQHLDGQQALAYARIRKVGNGSYERTERQRRVLDIVAEKMMDVSVVKYPGLLYDLLPSVKTNIEPLTLLNYAYTVSKFGELKFEQLQIPATELSQGGLYRNKGWVLLTDKEQNGKILNDFIYNDKPYSSEDIDKEHFNSVMANYNALNNEYKQQHGEPTHIEENDDELDKIEQESGSGSTTGGNQGGNSGGTTGGNQGSNSGGTTGGNQGSNSGNGTGGNQGSNSGDGTGGNQGSNSGDGTGGNQGSNSGDGTGGSQEGNSGGTTGGSQEGTDGDNQDSNVDEKPNPPKDPID</sequence>
<dbReference type="NCBIfam" id="TIGR00350">
    <property type="entry name" value="lytR_cpsA_psr"/>
    <property type="match status" value="1"/>
</dbReference>
<name>A0A6N3CR65_9CLOT</name>
<feature type="region of interest" description="Disordered" evidence="2">
    <location>
        <begin position="366"/>
        <end position="487"/>
    </location>
</feature>
<dbReference type="InterPro" id="IPR004474">
    <property type="entry name" value="LytR_CpsA_psr"/>
</dbReference>
<dbReference type="AlphaFoldDB" id="A0A6N3CR65"/>
<organism evidence="5">
    <name type="scientific">Clostridium paraputrificum</name>
    <dbReference type="NCBI Taxonomy" id="29363"/>
    <lineage>
        <taxon>Bacteria</taxon>
        <taxon>Bacillati</taxon>
        <taxon>Bacillota</taxon>
        <taxon>Clostridia</taxon>
        <taxon>Eubacteriales</taxon>
        <taxon>Clostridiaceae</taxon>
        <taxon>Clostridium</taxon>
    </lineage>
</organism>
<feature type="compositionally biased region" description="Basic and acidic residues" evidence="2">
    <location>
        <begin position="475"/>
        <end position="487"/>
    </location>
</feature>
<feature type="domain" description="Cell envelope-related transcriptional attenuator" evidence="4">
    <location>
        <begin position="81"/>
        <end position="235"/>
    </location>
</feature>
<feature type="compositionally biased region" description="Gly residues" evidence="2">
    <location>
        <begin position="373"/>
        <end position="463"/>
    </location>
</feature>